<dbReference type="GO" id="GO:0004053">
    <property type="term" value="F:arginase activity"/>
    <property type="evidence" value="ECO:0007669"/>
    <property type="project" value="TreeGrafter"/>
</dbReference>
<accession>A0A6N9YTN5</accession>
<gene>
    <name evidence="5" type="ORF">G1H11_24220</name>
</gene>
<dbReference type="RefSeq" id="WP_163821206.1">
    <property type="nucleotide sequence ID" value="NZ_JAAGOB010000020.1"/>
</dbReference>
<keyword evidence="2" id="KW-0378">Hydrolase</keyword>
<keyword evidence="1" id="KW-0479">Metal-binding</keyword>
<dbReference type="InterPro" id="IPR023696">
    <property type="entry name" value="Ureohydrolase_dom_sf"/>
</dbReference>
<evidence type="ECO:0000313" key="5">
    <source>
        <dbReference type="EMBL" id="NED98411.1"/>
    </source>
</evidence>
<dbReference type="AlphaFoldDB" id="A0A6N9YTN5"/>
<dbReference type="Proteomes" id="UP000469185">
    <property type="component" value="Unassembled WGS sequence"/>
</dbReference>
<dbReference type="InterPro" id="IPR006035">
    <property type="entry name" value="Ureohydrolase"/>
</dbReference>
<dbReference type="PROSITE" id="PS51409">
    <property type="entry name" value="ARGINASE_2"/>
    <property type="match status" value="1"/>
</dbReference>
<name>A0A6N9YTN5_9ACTN</name>
<dbReference type="Gene3D" id="3.40.800.10">
    <property type="entry name" value="Ureohydrolase domain"/>
    <property type="match status" value="1"/>
</dbReference>
<organism evidence="5 6">
    <name type="scientific">Phytoactinopolyspora alkaliphila</name>
    <dbReference type="NCBI Taxonomy" id="1783498"/>
    <lineage>
        <taxon>Bacteria</taxon>
        <taxon>Bacillati</taxon>
        <taxon>Actinomycetota</taxon>
        <taxon>Actinomycetes</taxon>
        <taxon>Jiangellales</taxon>
        <taxon>Jiangellaceae</taxon>
        <taxon>Phytoactinopolyspora</taxon>
    </lineage>
</organism>
<protein>
    <submittedName>
        <fullName evidence="5">Arginase family protein</fullName>
    </submittedName>
</protein>
<dbReference type="GO" id="GO:0030145">
    <property type="term" value="F:manganese ion binding"/>
    <property type="evidence" value="ECO:0007669"/>
    <property type="project" value="TreeGrafter"/>
</dbReference>
<dbReference type="GO" id="GO:0005737">
    <property type="term" value="C:cytoplasm"/>
    <property type="evidence" value="ECO:0007669"/>
    <property type="project" value="TreeGrafter"/>
</dbReference>
<dbReference type="PANTHER" id="PTHR43782:SF3">
    <property type="entry name" value="ARGINASE"/>
    <property type="match status" value="1"/>
</dbReference>
<evidence type="ECO:0000256" key="3">
    <source>
        <dbReference type="ARBA" id="ARBA00023211"/>
    </source>
</evidence>
<dbReference type="PANTHER" id="PTHR43782">
    <property type="entry name" value="ARGINASE"/>
    <property type="match status" value="1"/>
</dbReference>
<comment type="caution">
    <text evidence="5">The sequence shown here is derived from an EMBL/GenBank/DDBJ whole genome shotgun (WGS) entry which is preliminary data.</text>
</comment>
<reference evidence="5 6" key="1">
    <citation type="submission" date="2020-02" db="EMBL/GenBank/DDBJ databases">
        <authorList>
            <person name="Li X.-J."/>
            <person name="Feng X.-M."/>
        </authorList>
    </citation>
    <scope>NUCLEOTIDE SEQUENCE [LARGE SCALE GENOMIC DNA]</scope>
    <source>
        <strain evidence="5 6">CGMCC 4.7225</strain>
    </source>
</reference>
<dbReference type="SUPFAM" id="SSF52768">
    <property type="entry name" value="Arginase/deacetylase"/>
    <property type="match status" value="1"/>
</dbReference>
<proteinExistence type="inferred from homology"/>
<dbReference type="Pfam" id="PF00491">
    <property type="entry name" value="Arginase"/>
    <property type="match status" value="1"/>
</dbReference>
<dbReference type="PRINTS" id="PR00116">
    <property type="entry name" value="ARGINASE"/>
</dbReference>
<evidence type="ECO:0000256" key="1">
    <source>
        <dbReference type="ARBA" id="ARBA00022723"/>
    </source>
</evidence>
<evidence type="ECO:0000256" key="4">
    <source>
        <dbReference type="PROSITE-ProRule" id="PRU00742"/>
    </source>
</evidence>
<evidence type="ECO:0000256" key="2">
    <source>
        <dbReference type="ARBA" id="ARBA00022801"/>
    </source>
</evidence>
<keyword evidence="3" id="KW-0464">Manganese</keyword>
<dbReference type="EMBL" id="JAAGOB010000020">
    <property type="protein sequence ID" value="NED98411.1"/>
    <property type="molecule type" value="Genomic_DNA"/>
</dbReference>
<keyword evidence="6" id="KW-1185">Reference proteome</keyword>
<evidence type="ECO:0000313" key="6">
    <source>
        <dbReference type="Proteomes" id="UP000469185"/>
    </source>
</evidence>
<comment type="similarity">
    <text evidence="4">Belongs to the arginase family.</text>
</comment>
<sequence>MVVAGREIAVLDAPSNLGLRPPGPGLVPGCYKAPGVLRDSGLLTALAAEDAGVVTPGRYLPEWTPGSVRNEAGIAEHSRLLADRICRLVDRARFPLVLGGECSILVGAGLALQRTGRFGLVSLDGLDYRHPGNMPDAGVAVGGESLALVTGLGGMLAELDGARPYLRPEDVVAVGLRGDDECAEEAAAAGLHLIDAPAVAGDSQAASAEALDIVEASVLDGFWIHLDADVLDPGVMPAVDSPEPGGLSFEQLVGVLARLLASPRAVGLDVTIYDPDLDPGFRYGTALTQALVDAFRLAAARRLG</sequence>
<dbReference type="CDD" id="cd09999">
    <property type="entry name" value="Arginase-like_1"/>
    <property type="match status" value="1"/>
</dbReference>